<dbReference type="InterPro" id="IPR057326">
    <property type="entry name" value="KR_dom"/>
</dbReference>
<dbReference type="PRINTS" id="PR00081">
    <property type="entry name" value="GDHRDH"/>
</dbReference>
<proteinExistence type="inferred from homology"/>
<dbReference type="FunFam" id="3.40.50.720:FF:000374">
    <property type="entry name" value="3-oxoacyl-(Acyl-carrier-protein) reductase"/>
    <property type="match status" value="1"/>
</dbReference>
<protein>
    <submittedName>
        <fullName evidence="5">Related to reductases with broad range of substrate specificities</fullName>
    </submittedName>
</protein>
<feature type="domain" description="Ketoreductase" evidence="4">
    <location>
        <begin position="12"/>
        <end position="195"/>
    </location>
</feature>
<dbReference type="InterPro" id="IPR036291">
    <property type="entry name" value="NAD(P)-bd_dom_sf"/>
</dbReference>
<evidence type="ECO:0000256" key="3">
    <source>
        <dbReference type="ARBA" id="ARBA00023002"/>
    </source>
</evidence>
<organism evidence="5 6">
    <name type="scientific">Phialocephala subalpina</name>
    <dbReference type="NCBI Taxonomy" id="576137"/>
    <lineage>
        <taxon>Eukaryota</taxon>
        <taxon>Fungi</taxon>
        <taxon>Dikarya</taxon>
        <taxon>Ascomycota</taxon>
        <taxon>Pezizomycotina</taxon>
        <taxon>Leotiomycetes</taxon>
        <taxon>Helotiales</taxon>
        <taxon>Mollisiaceae</taxon>
        <taxon>Phialocephala</taxon>
        <taxon>Phialocephala fortinii species complex</taxon>
    </lineage>
</organism>
<dbReference type="SMART" id="SM00822">
    <property type="entry name" value="PKS_KR"/>
    <property type="match status" value="1"/>
</dbReference>
<dbReference type="PRINTS" id="PR00080">
    <property type="entry name" value="SDRFAMILY"/>
</dbReference>
<dbReference type="SUPFAM" id="SSF51735">
    <property type="entry name" value="NAD(P)-binding Rossmann-fold domains"/>
    <property type="match status" value="1"/>
</dbReference>
<keyword evidence="2" id="KW-0521">NADP</keyword>
<dbReference type="AlphaFoldDB" id="A0A1L7WWQ2"/>
<dbReference type="OrthoDB" id="47007at2759"/>
<dbReference type="Proteomes" id="UP000184330">
    <property type="component" value="Unassembled WGS sequence"/>
</dbReference>
<dbReference type="EMBL" id="FJOG01000009">
    <property type="protein sequence ID" value="CZR57183.1"/>
    <property type="molecule type" value="Genomic_DNA"/>
</dbReference>
<dbReference type="GO" id="GO:0006633">
    <property type="term" value="P:fatty acid biosynthetic process"/>
    <property type="evidence" value="ECO:0007669"/>
    <property type="project" value="TreeGrafter"/>
</dbReference>
<dbReference type="PANTHER" id="PTHR42760:SF76">
    <property type="entry name" value="CHAIN OXIDOREDUCTASE_DEHYDROGENASE, PUTATIVE-RELATED"/>
    <property type="match status" value="1"/>
</dbReference>
<sequence length="270" mass="28374">MATQQVKNLASKTAIVTGSSRGIGAGIALDLAKRGANVVVNYTSTRGEAAAAQLAKEIEPTGSKVAVVQANMAVYEDLKRLVDAALAISETGKIDILVHNAATGDDCYLEDMTEAFYQAQTDVNLKAPIFLTQLVLPHIARGGRIVLISSVSARMGMPQQTVYAATKAALEGVCKVWATELGKKYGITVNCCSPGPVATDMSLLPEMYELGTECEPDVLADFQPIIEATPAAARVGEVSDIVPIVSFLCSEESRWVTGSTVSGSGGMNFI</sequence>
<dbReference type="GO" id="GO:0016616">
    <property type="term" value="F:oxidoreductase activity, acting on the CH-OH group of donors, NAD or NADP as acceptor"/>
    <property type="evidence" value="ECO:0007669"/>
    <property type="project" value="TreeGrafter"/>
</dbReference>
<dbReference type="PROSITE" id="PS00061">
    <property type="entry name" value="ADH_SHORT"/>
    <property type="match status" value="1"/>
</dbReference>
<keyword evidence="6" id="KW-1185">Reference proteome</keyword>
<dbReference type="PANTHER" id="PTHR42760">
    <property type="entry name" value="SHORT-CHAIN DEHYDROGENASES/REDUCTASES FAMILY MEMBER"/>
    <property type="match status" value="1"/>
</dbReference>
<keyword evidence="3" id="KW-0560">Oxidoreductase</keyword>
<dbReference type="GO" id="GO:0048038">
    <property type="term" value="F:quinone binding"/>
    <property type="evidence" value="ECO:0007669"/>
    <property type="project" value="TreeGrafter"/>
</dbReference>
<gene>
    <name evidence="5" type="ORF">PAC_07072</name>
</gene>
<dbReference type="Gene3D" id="3.40.50.720">
    <property type="entry name" value="NAD(P)-binding Rossmann-like Domain"/>
    <property type="match status" value="1"/>
</dbReference>
<dbReference type="STRING" id="576137.A0A1L7WWQ2"/>
<dbReference type="InterPro" id="IPR020904">
    <property type="entry name" value="Sc_DH/Rdtase_CS"/>
</dbReference>
<evidence type="ECO:0000313" key="5">
    <source>
        <dbReference type="EMBL" id="CZR57183.1"/>
    </source>
</evidence>
<evidence type="ECO:0000259" key="4">
    <source>
        <dbReference type="SMART" id="SM00822"/>
    </source>
</evidence>
<evidence type="ECO:0000256" key="2">
    <source>
        <dbReference type="ARBA" id="ARBA00022857"/>
    </source>
</evidence>
<reference evidence="5 6" key="1">
    <citation type="submission" date="2016-03" db="EMBL/GenBank/DDBJ databases">
        <authorList>
            <person name="Ploux O."/>
        </authorList>
    </citation>
    <scope>NUCLEOTIDE SEQUENCE [LARGE SCALE GENOMIC DNA]</scope>
    <source>
        <strain evidence="5 6">UAMH 11012</strain>
    </source>
</reference>
<evidence type="ECO:0000313" key="6">
    <source>
        <dbReference type="Proteomes" id="UP000184330"/>
    </source>
</evidence>
<comment type="similarity">
    <text evidence="1">Belongs to the short-chain dehydrogenases/reductases (SDR) family.</text>
</comment>
<dbReference type="Pfam" id="PF13561">
    <property type="entry name" value="adh_short_C2"/>
    <property type="match status" value="1"/>
</dbReference>
<name>A0A1L7WWQ2_9HELO</name>
<dbReference type="InterPro" id="IPR002347">
    <property type="entry name" value="SDR_fam"/>
</dbReference>
<accession>A0A1L7WWQ2</accession>
<evidence type="ECO:0000256" key="1">
    <source>
        <dbReference type="ARBA" id="ARBA00006484"/>
    </source>
</evidence>